<sequence>MKNSFICIVLWQAIFVTVCFANEFDPRFACDFSRDLCNWKNTNTSVMFKRNMGETGIDDTGPTAGHTDGSNTDYYIYLETYGSPRYAGLVSPKMGSACVVACFRFWYHMYGQYVNRIEVGLNHDNHPLFNRSGDNGNMWKCATVPITSCNDKQIYIRAYESQEGIKSQIAFDDLALAYVDNKLQCSETVCEVNGSDFTSSTIAMTSTTRTVSTLPVTSSTTLDFVPSSSGPPTTSTPTSRREPQ</sequence>
<dbReference type="InterPro" id="IPR051560">
    <property type="entry name" value="MAM_domain-containing"/>
</dbReference>
<dbReference type="AlphaFoldDB" id="A0A210Q556"/>
<evidence type="ECO:0000256" key="1">
    <source>
        <dbReference type="SAM" id="MobiDB-lite"/>
    </source>
</evidence>
<dbReference type="InterPro" id="IPR000998">
    <property type="entry name" value="MAM_dom"/>
</dbReference>
<dbReference type="PANTHER" id="PTHR23282">
    <property type="entry name" value="APICAL ENDOSOMAL GLYCOPROTEIN PRECURSOR"/>
    <property type="match status" value="1"/>
</dbReference>
<evidence type="ECO:0000259" key="3">
    <source>
        <dbReference type="PROSITE" id="PS50060"/>
    </source>
</evidence>
<feature type="region of interest" description="Disordered" evidence="1">
    <location>
        <begin position="222"/>
        <end position="244"/>
    </location>
</feature>
<dbReference type="OrthoDB" id="412155at2759"/>
<dbReference type="InterPro" id="IPR013320">
    <property type="entry name" value="ConA-like_dom_sf"/>
</dbReference>
<evidence type="ECO:0000313" key="4">
    <source>
        <dbReference type="EMBL" id="OWF43873.1"/>
    </source>
</evidence>
<dbReference type="Gene3D" id="2.60.120.200">
    <property type="match status" value="1"/>
</dbReference>
<dbReference type="Proteomes" id="UP000242188">
    <property type="component" value="Unassembled WGS sequence"/>
</dbReference>
<comment type="caution">
    <text evidence="4">The sequence shown here is derived from an EMBL/GenBank/DDBJ whole genome shotgun (WGS) entry which is preliminary data.</text>
</comment>
<evidence type="ECO:0000313" key="5">
    <source>
        <dbReference type="Proteomes" id="UP000242188"/>
    </source>
</evidence>
<name>A0A210Q556_MIZYE</name>
<dbReference type="SMART" id="SM00137">
    <property type="entry name" value="MAM"/>
    <property type="match status" value="1"/>
</dbReference>
<keyword evidence="5" id="KW-1185">Reference proteome</keyword>
<feature type="signal peptide" evidence="2">
    <location>
        <begin position="1"/>
        <end position="21"/>
    </location>
</feature>
<evidence type="ECO:0000256" key="2">
    <source>
        <dbReference type="SAM" id="SignalP"/>
    </source>
</evidence>
<dbReference type="CDD" id="cd06263">
    <property type="entry name" value="MAM"/>
    <property type="match status" value="1"/>
</dbReference>
<protein>
    <submittedName>
        <fullName evidence="4">Enteropeptidase</fullName>
    </submittedName>
</protein>
<gene>
    <name evidence="4" type="ORF">KP79_PYT09099</name>
</gene>
<dbReference type="EMBL" id="NEDP02004988">
    <property type="protein sequence ID" value="OWF43873.1"/>
    <property type="molecule type" value="Genomic_DNA"/>
</dbReference>
<feature type="domain" description="MAM" evidence="3">
    <location>
        <begin position="28"/>
        <end position="187"/>
    </location>
</feature>
<feature type="compositionally biased region" description="Low complexity" evidence="1">
    <location>
        <begin position="222"/>
        <end position="238"/>
    </location>
</feature>
<accession>A0A210Q556</accession>
<keyword evidence="2" id="KW-0732">Signal</keyword>
<dbReference type="STRING" id="6573.A0A210Q556"/>
<dbReference type="PANTHER" id="PTHR23282:SF101">
    <property type="entry name" value="MAM DOMAIN-CONTAINING PROTEIN"/>
    <property type="match status" value="1"/>
</dbReference>
<proteinExistence type="predicted"/>
<feature type="chain" id="PRO_5012035590" evidence="2">
    <location>
        <begin position="22"/>
        <end position="244"/>
    </location>
</feature>
<dbReference type="PROSITE" id="PS50060">
    <property type="entry name" value="MAM_2"/>
    <property type="match status" value="1"/>
</dbReference>
<dbReference type="GO" id="GO:0016020">
    <property type="term" value="C:membrane"/>
    <property type="evidence" value="ECO:0007669"/>
    <property type="project" value="InterPro"/>
</dbReference>
<organism evidence="4 5">
    <name type="scientific">Mizuhopecten yessoensis</name>
    <name type="common">Japanese scallop</name>
    <name type="synonym">Patinopecten yessoensis</name>
    <dbReference type="NCBI Taxonomy" id="6573"/>
    <lineage>
        <taxon>Eukaryota</taxon>
        <taxon>Metazoa</taxon>
        <taxon>Spiralia</taxon>
        <taxon>Lophotrochozoa</taxon>
        <taxon>Mollusca</taxon>
        <taxon>Bivalvia</taxon>
        <taxon>Autobranchia</taxon>
        <taxon>Pteriomorphia</taxon>
        <taxon>Pectinida</taxon>
        <taxon>Pectinoidea</taxon>
        <taxon>Pectinidae</taxon>
        <taxon>Mizuhopecten</taxon>
    </lineage>
</organism>
<dbReference type="Pfam" id="PF00629">
    <property type="entry name" value="MAM"/>
    <property type="match status" value="1"/>
</dbReference>
<dbReference type="SUPFAM" id="SSF49899">
    <property type="entry name" value="Concanavalin A-like lectins/glucanases"/>
    <property type="match status" value="1"/>
</dbReference>
<reference evidence="4 5" key="1">
    <citation type="journal article" date="2017" name="Nat. Ecol. Evol.">
        <title>Scallop genome provides insights into evolution of bilaterian karyotype and development.</title>
        <authorList>
            <person name="Wang S."/>
            <person name="Zhang J."/>
            <person name="Jiao W."/>
            <person name="Li J."/>
            <person name="Xun X."/>
            <person name="Sun Y."/>
            <person name="Guo X."/>
            <person name="Huan P."/>
            <person name="Dong B."/>
            <person name="Zhang L."/>
            <person name="Hu X."/>
            <person name="Sun X."/>
            <person name="Wang J."/>
            <person name="Zhao C."/>
            <person name="Wang Y."/>
            <person name="Wang D."/>
            <person name="Huang X."/>
            <person name="Wang R."/>
            <person name="Lv J."/>
            <person name="Li Y."/>
            <person name="Zhang Z."/>
            <person name="Liu B."/>
            <person name="Lu W."/>
            <person name="Hui Y."/>
            <person name="Liang J."/>
            <person name="Zhou Z."/>
            <person name="Hou R."/>
            <person name="Li X."/>
            <person name="Liu Y."/>
            <person name="Li H."/>
            <person name="Ning X."/>
            <person name="Lin Y."/>
            <person name="Zhao L."/>
            <person name="Xing Q."/>
            <person name="Dou J."/>
            <person name="Li Y."/>
            <person name="Mao J."/>
            <person name="Guo H."/>
            <person name="Dou H."/>
            <person name="Li T."/>
            <person name="Mu C."/>
            <person name="Jiang W."/>
            <person name="Fu Q."/>
            <person name="Fu X."/>
            <person name="Miao Y."/>
            <person name="Liu J."/>
            <person name="Yu Q."/>
            <person name="Li R."/>
            <person name="Liao H."/>
            <person name="Li X."/>
            <person name="Kong Y."/>
            <person name="Jiang Z."/>
            <person name="Chourrout D."/>
            <person name="Li R."/>
            <person name="Bao Z."/>
        </authorList>
    </citation>
    <scope>NUCLEOTIDE SEQUENCE [LARGE SCALE GENOMIC DNA]</scope>
    <source>
        <strain evidence="4 5">PY_sf001</strain>
    </source>
</reference>